<dbReference type="AlphaFoldDB" id="A0A8H7ZQD5"/>
<feature type="region of interest" description="Disordered" evidence="1">
    <location>
        <begin position="53"/>
        <end position="180"/>
    </location>
</feature>
<comment type="caution">
    <text evidence="2">The sequence shown here is derived from an EMBL/GenBank/DDBJ whole genome shotgun (WGS) entry which is preliminary data.</text>
</comment>
<reference evidence="2 3" key="1">
    <citation type="journal article" name="Sci. Rep.">
        <title>Genome-scale phylogenetic analyses confirm Olpidium as the closest living zoosporic fungus to the non-flagellated, terrestrial fungi.</title>
        <authorList>
            <person name="Chang Y."/>
            <person name="Rochon D."/>
            <person name="Sekimoto S."/>
            <person name="Wang Y."/>
            <person name="Chovatia M."/>
            <person name="Sandor L."/>
            <person name="Salamov A."/>
            <person name="Grigoriev I.V."/>
            <person name="Stajich J.E."/>
            <person name="Spatafora J.W."/>
        </authorList>
    </citation>
    <scope>NUCLEOTIDE SEQUENCE [LARGE SCALE GENOMIC DNA]</scope>
    <source>
        <strain evidence="2">S191</strain>
    </source>
</reference>
<feature type="compositionally biased region" description="Low complexity" evidence="1">
    <location>
        <begin position="103"/>
        <end position="134"/>
    </location>
</feature>
<name>A0A8H7ZQD5_9FUNG</name>
<sequence>MLRRLPPPVRALAEETAVALRDPDLPPALLGVALALAACLGLLCLRRALRPAPPSLAIPPPLPSPVTAPRRRSSPDFFWPAPRASTPGGPSEVTPLVRSDAVSASSPSPSSSSSSSSSLASASASPPAAAAAAARNGSPGGEGKRGRGGEAGADGGRGGAGGGGGGGGERGGERGGRGVALSSYRTSYDPLGSFWSTTSSVGVNVNTCESHRCDGPDWREVLDRRERERSTRAELLLRYAREQASPAAAPSPPTT</sequence>
<evidence type="ECO:0000313" key="2">
    <source>
        <dbReference type="EMBL" id="KAG5457708.1"/>
    </source>
</evidence>
<evidence type="ECO:0000313" key="3">
    <source>
        <dbReference type="Proteomes" id="UP000673691"/>
    </source>
</evidence>
<keyword evidence="3" id="KW-1185">Reference proteome</keyword>
<evidence type="ECO:0000256" key="1">
    <source>
        <dbReference type="SAM" id="MobiDB-lite"/>
    </source>
</evidence>
<feature type="compositionally biased region" description="Pro residues" evidence="1">
    <location>
        <begin position="53"/>
        <end position="66"/>
    </location>
</feature>
<dbReference type="EMBL" id="JAEFCI010009621">
    <property type="protein sequence ID" value="KAG5457708.1"/>
    <property type="molecule type" value="Genomic_DNA"/>
</dbReference>
<dbReference type="Proteomes" id="UP000673691">
    <property type="component" value="Unassembled WGS sequence"/>
</dbReference>
<gene>
    <name evidence="2" type="ORF">BJ554DRAFT_2210</name>
</gene>
<proteinExistence type="predicted"/>
<organism evidence="2 3">
    <name type="scientific">Olpidium bornovanus</name>
    <dbReference type="NCBI Taxonomy" id="278681"/>
    <lineage>
        <taxon>Eukaryota</taxon>
        <taxon>Fungi</taxon>
        <taxon>Fungi incertae sedis</taxon>
        <taxon>Olpidiomycota</taxon>
        <taxon>Olpidiomycotina</taxon>
        <taxon>Olpidiomycetes</taxon>
        <taxon>Olpidiales</taxon>
        <taxon>Olpidiaceae</taxon>
        <taxon>Olpidium</taxon>
    </lineage>
</organism>
<protein>
    <submittedName>
        <fullName evidence="2">Uncharacterized protein</fullName>
    </submittedName>
</protein>
<feature type="compositionally biased region" description="Gly residues" evidence="1">
    <location>
        <begin position="149"/>
        <end position="169"/>
    </location>
</feature>
<accession>A0A8H7ZQD5</accession>